<accession>A0AAX4PFP1</accession>
<evidence type="ECO:0000313" key="3">
    <source>
        <dbReference type="Proteomes" id="UP001472866"/>
    </source>
</evidence>
<name>A0AAX4PFP1_9CHLO</name>
<sequence length="238" mass="25000">MSTRYSPWERATRGQAAAVAAAMQAQQMQQDQLAVFGGRVRHWERVPVVLAGQQAPDGQMVGGFQVTKWVATNAPLDAERCEPPSGVEAVREPYKRARSPSPDPDGAPRSRSKAPPRRSSRLSMVPSDELLLDGSAGMDTTTAAMAVDNQTTAMAQPATPAQPLQDPGTTATSAREPPQPEAVQPEAEGSGSGLAGSAEPAPTSVEEAPRADPAVEEPKPEPAPVPQPPAEEKRGEDS</sequence>
<evidence type="ECO:0000256" key="1">
    <source>
        <dbReference type="SAM" id="MobiDB-lite"/>
    </source>
</evidence>
<protein>
    <submittedName>
        <fullName evidence="2">Uncharacterized protein</fullName>
    </submittedName>
</protein>
<feature type="compositionally biased region" description="Basic residues" evidence="1">
    <location>
        <begin position="110"/>
        <end position="120"/>
    </location>
</feature>
<dbReference type="Proteomes" id="UP001472866">
    <property type="component" value="Chromosome 10"/>
</dbReference>
<dbReference type="EMBL" id="CP151510">
    <property type="protein sequence ID" value="WZN64893.1"/>
    <property type="molecule type" value="Genomic_DNA"/>
</dbReference>
<proteinExistence type="predicted"/>
<organism evidence="2 3">
    <name type="scientific">Chloropicon roscoffensis</name>
    <dbReference type="NCBI Taxonomy" id="1461544"/>
    <lineage>
        <taxon>Eukaryota</taxon>
        <taxon>Viridiplantae</taxon>
        <taxon>Chlorophyta</taxon>
        <taxon>Chloropicophyceae</taxon>
        <taxon>Chloropicales</taxon>
        <taxon>Chloropicaceae</taxon>
        <taxon>Chloropicon</taxon>
    </lineage>
</organism>
<feature type="region of interest" description="Disordered" evidence="1">
    <location>
        <begin position="80"/>
        <end position="127"/>
    </location>
</feature>
<reference evidence="2 3" key="1">
    <citation type="submission" date="2024-03" db="EMBL/GenBank/DDBJ databases">
        <title>Complete genome sequence of the green alga Chloropicon roscoffensis RCC1871.</title>
        <authorList>
            <person name="Lemieux C."/>
            <person name="Pombert J.-F."/>
            <person name="Otis C."/>
            <person name="Turmel M."/>
        </authorList>
    </citation>
    <scope>NUCLEOTIDE SEQUENCE [LARGE SCALE GENOMIC DNA]</scope>
    <source>
        <strain evidence="2 3">RCC1871</strain>
    </source>
</reference>
<evidence type="ECO:0000313" key="2">
    <source>
        <dbReference type="EMBL" id="WZN64893.1"/>
    </source>
</evidence>
<feature type="region of interest" description="Disordered" evidence="1">
    <location>
        <begin position="141"/>
        <end position="238"/>
    </location>
</feature>
<feature type="compositionally biased region" description="Low complexity" evidence="1">
    <location>
        <begin position="181"/>
        <end position="202"/>
    </location>
</feature>
<keyword evidence="3" id="KW-1185">Reference proteome</keyword>
<gene>
    <name evidence="2" type="ORF">HKI87_10g64500</name>
</gene>
<feature type="compositionally biased region" description="Low complexity" evidence="1">
    <location>
        <begin position="150"/>
        <end position="163"/>
    </location>
</feature>
<dbReference type="AlphaFoldDB" id="A0AAX4PFP1"/>